<sequence>MNFFKRAIRSVTRQKSKSLILFAVIFLLGNILAGSVIIQQATQNVEKTTKEQMGALATVDIDWNDPKIQKEMEKSDGALNNPLSVKLIEKIGASPYVKNYDYSESSGFESQQLKPFDPSGSKKNKTEEKADDKSGMANGMDTYIPIRGVQDPKIMDIALGKIKLVAGAIFSEADMKKGRLVVLVSKEFASKNGLHIGDEMTIDQTLMKPGNMDEENQASTKESFDTKVKVGGIYQVLEAVQKKSGKSDKADNGSVVHAASIGSGGGDKDMLDFASYNTIYMPNKAVHTINQGYMKYMMEKSPELFTGMSEKDLKEVSESRYTPLYQLKSIDDLDKFKADTKPLLPNPYTIMASTDEFDKIAGQFNKLSKIAKAVIIAAISLSIILILLVILLFMRDRKRELGIYLSLGDKKSTIILQIMVEVLTVASIALIISLVSGKFLGGFASEAFLSSSSSQESANGMMGGNMMSTSALFGSGTPINAKTISENYTVSFTPFYIVTYLLAGLGTVIVSVLLSTLYIFKLKPKKILLG</sequence>
<evidence type="ECO:0000256" key="3">
    <source>
        <dbReference type="ARBA" id="ARBA00022692"/>
    </source>
</evidence>
<protein>
    <recommendedName>
        <fullName evidence="8">ABC3 transporter permease C-terminal domain-containing protein</fullName>
    </recommendedName>
</protein>
<feature type="transmembrane region" description="Helical" evidence="7">
    <location>
        <begin position="495"/>
        <end position="520"/>
    </location>
</feature>
<dbReference type="GO" id="GO:0005886">
    <property type="term" value="C:plasma membrane"/>
    <property type="evidence" value="ECO:0007669"/>
    <property type="project" value="UniProtKB-SubCell"/>
</dbReference>
<evidence type="ECO:0000256" key="5">
    <source>
        <dbReference type="ARBA" id="ARBA00023136"/>
    </source>
</evidence>
<evidence type="ECO:0000313" key="10">
    <source>
        <dbReference type="Proteomes" id="UP000218282"/>
    </source>
</evidence>
<evidence type="ECO:0000256" key="6">
    <source>
        <dbReference type="SAM" id="MobiDB-lite"/>
    </source>
</evidence>
<gene>
    <name evidence="9" type="ORF">RU86_GL001736</name>
</gene>
<evidence type="ECO:0000256" key="7">
    <source>
        <dbReference type="SAM" id="Phobius"/>
    </source>
</evidence>
<feature type="region of interest" description="Disordered" evidence="6">
    <location>
        <begin position="108"/>
        <end position="138"/>
    </location>
</feature>
<keyword evidence="4 7" id="KW-1133">Transmembrane helix</keyword>
<dbReference type="PANTHER" id="PTHR30572">
    <property type="entry name" value="MEMBRANE COMPONENT OF TRANSPORTER-RELATED"/>
    <property type="match status" value="1"/>
</dbReference>
<dbReference type="RefSeq" id="WP_096814012.1">
    <property type="nucleotide sequence ID" value="NZ_JXJW01000004.1"/>
</dbReference>
<evidence type="ECO:0000259" key="8">
    <source>
        <dbReference type="Pfam" id="PF02687"/>
    </source>
</evidence>
<accession>A0A2A5S3V5</accession>
<comment type="caution">
    <text evidence="9">The sequence shown here is derived from an EMBL/GenBank/DDBJ whole genome shotgun (WGS) entry which is preliminary data.</text>
</comment>
<evidence type="ECO:0000256" key="2">
    <source>
        <dbReference type="ARBA" id="ARBA00022475"/>
    </source>
</evidence>
<dbReference type="Pfam" id="PF02687">
    <property type="entry name" value="FtsX"/>
    <property type="match status" value="1"/>
</dbReference>
<dbReference type="PANTHER" id="PTHR30572:SF9">
    <property type="entry name" value="ABC TRANSPORTER PERMEASE PROTEIN"/>
    <property type="match status" value="1"/>
</dbReference>
<organism evidence="9 10">
    <name type="scientific">Pseudolactococcus piscium</name>
    <dbReference type="NCBI Taxonomy" id="1364"/>
    <lineage>
        <taxon>Bacteria</taxon>
        <taxon>Bacillati</taxon>
        <taxon>Bacillota</taxon>
        <taxon>Bacilli</taxon>
        <taxon>Lactobacillales</taxon>
        <taxon>Streptococcaceae</taxon>
        <taxon>Pseudolactococcus</taxon>
    </lineage>
</organism>
<reference evidence="9 10" key="1">
    <citation type="submission" date="2014-12" db="EMBL/GenBank/DDBJ databases">
        <title>Draft genome sequences of 10 type strains of Lactococcus.</title>
        <authorList>
            <person name="Sun Z."/>
            <person name="Zhong Z."/>
            <person name="Liu W."/>
            <person name="Zhang W."/>
            <person name="Zhang H."/>
        </authorList>
    </citation>
    <scope>NUCLEOTIDE SEQUENCE [LARGE SCALE GENOMIC DNA]</scope>
    <source>
        <strain evidence="9 10">DSM 6634</strain>
    </source>
</reference>
<feature type="domain" description="ABC3 transporter permease C-terminal" evidence="8">
    <location>
        <begin position="374"/>
        <end position="523"/>
    </location>
</feature>
<evidence type="ECO:0000313" key="9">
    <source>
        <dbReference type="EMBL" id="PCS08132.1"/>
    </source>
</evidence>
<dbReference type="GO" id="GO:0022857">
    <property type="term" value="F:transmembrane transporter activity"/>
    <property type="evidence" value="ECO:0007669"/>
    <property type="project" value="TreeGrafter"/>
</dbReference>
<dbReference type="EMBL" id="JXJW01000004">
    <property type="protein sequence ID" value="PCS08132.1"/>
    <property type="molecule type" value="Genomic_DNA"/>
</dbReference>
<keyword evidence="2" id="KW-1003">Cell membrane</keyword>
<keyword evidence="10" id="KW-1185">Reference proteome</keyword>
<comment type="subcellular location">
    <subcellularLocation>
        <location evidence="1">Cell membrane</location>
        <topology evidence="1">Multi-pass membrane protein</topology>
    </subcellularLocation>
</comment>
<keyword evidence="3 7" id="KW-0812">Transmembrane</keyword>
<feature type="transmembrane region" description="Helical" evidence="7">
    <location>
        <begin position="414"/>
        <end position="435"/>
    </location>
</feature>
<evidence type="ECO:0000256" key="1">
    <source>
        <dbReference type="ARBA" id="ARBA00004651"/>
    </source>
</evidence>
<dbReference type="InterPro" id="IPR003838">
    <property type="entry name" value="ABC3_permease_C"/>
</dbReference>
<proteinExistence type="predicted"/>
<keyword evidence="5 7" id="KW-0472">Membrane</keyword>
<evidence type="ECO:0000256" key="4">
    <source>
        <dbReference type="ARBA" id="ARBA00022989"/>
    </source>
</evidence>
<dbReference type="InterPro" id="IPR050250">
    <property type="entry name" value="Macrolide_Exporter_MacB"/>
</dbReference>
<feature type="transmembrane region" description="Helical" evidence="7">
    <location>
        <begin position="373"/>
        <end position="393"/>
    </location>
</feature>
<dbReference type="Proteomes" id="UP000218282">
    <property type="component" value="Unassembled WGS sequence"/>
</dbReference>
<name>A0A2A5S3V5_9LACT</name>
<feature type="compositionally biased region" description="Basic and acidic residues" evidence="6">
    <location>
        <begin position="124"/>
        <end position="134"/>
    </location>
</feature>
<dbReference type="AlphaFoldDB" id="A0A2A5S3V5"/>